<dbReference type="CDD" id="cd09873">
    <property type="entry name" value="PIN_Pae0151-like"/>
    <property type="match status" value="1"/>
</dbReference>
<name>A0A133UKK9_9EURY</name>
<keyword evidence="4" id="KW-1185">Reference proteome</keyword>
<evidence type="ECO:0000259" key="2">
    <source>
        <dbReference type="Pfam" id="PF01850"/>
    </source>
</evidence>
<dbReference type="PANTHER" id="PTHR35901:SF1">
    <property type="entry name" value="EXONUCLEASE VAPC9"/>
    <property type="match status" value="1"/>
</dbReference>
<dbReference type="Pfam" id="PF01850">
    <property type="entry name" value="PIN"/>
    <property type="match status" value="1"/>
</dbReference>
<evidence type="ECO:0000256" key="1">
    <source>
        <dbReference type="ARBA" id="ARBA00022842"/>
    </source>
</evidence>
<reference evidence="3 4" key="1">
    <citation type="journal article" date="2016" name="Sci. Rep.">
        <title>Metabolic traits of an uncultured archaeal lineage -MSBL1- from brine pools of the Red Sea.</title>
        <authorList>
            <person name="Mwirichia R."/>
            <person name="Alam I."/>
            <person name="Rashid M."/>
            <person name="Vinu M."/>
            <person name="Ba-Alawi W."/>
            <person name="Anthony Kamau A."/>
            <person name="Kamanda Ngugi D."/>
            <person name="Goker M."/>
            <person name="Klenk H.P."/>
            <person name="Bajic V."/>
            <person name="Stingl U."/>
        </authorList>
    </citation>
    <scope>NUCLEOTIDE SEQUENCE [LARGE SCALE GENOMIC DNA]</scope>
    <source>
        <strain evidence="3">SCGC-AAA259I07</strain>
    </source>
</reference>
<dbReference type="InterPro" id="IPR044153">
    <property type="entry name" value="PIN_Pae0151-like"/>
</dbReference>
<dbReference type="InterPro" id="IPR029060">
    <property type="entry name" value="PIN-like_dom_sf"/>
</dbReference>
<evidence type="ECO:0000313" key="4">
    <source>
        <dbReference type="Proteomes" id="UP000070155"/>
    </source>
</evidence>
<dbReference type="InterPro" id="IPR051619">
    <property type="entry name" value="TypeII_TA_RNase_PINc/VapC"/>
</dbReference>
<comment type="caution">
    <text evidence="3">The sequence shown here is derived from an EMBL/GenBank/DDBJ whole genome shotgun (WGS) entry which is preliminary data.</text>
</comment>
<dbReference type="SUPFAM" id="SSF88723">
    <property type="entry name" value="PIN domain-like"/>
    <property type="match status" value="1"/>
</dbReference>
<dbReference type="AlphaFoldDB" id="A0A133UKK9"/>
<dbReference type="PANTHER" id="PTHR35901">
    <property type="entry name" value="RIBONUCLEASE VAPC3"/>
    <property type="match status" value="1"/>
</dbReference>
<proteinExistence type="predicted"/>
<accession>A0A133UKK9</accession>
<dbReference type="Gene3D" id="3.40.50.1010">
    <property type="entry name" value="5'-nuclease"/>
    <property type="match status" value="1"/>
</dbReference>
<dbReference type="EMBL" id="LHXQ01000032">
    <property type="protein sequence ID" value="KXA94717.1"/>
    <property type="molecule type" value="Genomic_DNA"/>
</dbReference>
<feature type="domain" description="PIN" evidence="2">
    <location>
        <begin position="4"/>
        <end position="125"/>
    </location>
</feature>
<keyword evidence="1" id="KW-0460">Magnesium</keyword>
<protein>
    <recommendedName>
        <fullName evidence="2">PIN domain-containing protein</fullName>
    </recommendedName>
</protein>
<gene>
    <name evidence="3" type="ORF">AKJ36_02345</name>
</gene>
<organism evidence="3 4">
    <name type="scientific">candidate division MSBL1 archaeon SCGC-AAA259I07</name>
    <dbReference type="NCBI Taxonomy" id="1698266"/>
    <lineage>
        <taxon>Archaea</taxon>
        <taxon>Methanobacteriati</taxon>
        <taxon>Methanobacteriota</taxon>
        <taxon>candidate division MSBL1</taxon>
    </lineage>
</organism>
<sequence length="140" mass="16289">MLLVLDASVVTKWFKKEKFTDAALKIREEFRKGEHELIVPDLVLYEISNAMRYDESFTPEMIKDSQDSLMDMEMEIVTPTREILKNSVDIAEEREITIYDASYMALAELIEATLITADGKLFEEIKDMSFVQFISEFNDK</sequence>
<dbReference type="Proteomes" id="UP000070155">
    <property type="component" value="Unassembled WGS sequence"/>
</dbReference>
<dbReference type="InterPro" id="IPR002716">
    <property type="entry name" value="PIN_dom"/>
</dbReference>
<evidence type="ECO:0000313" key="3">
    <source>
        <dbReference type="EMBL" id="KXA94717.1"/>
    </source>
</evidence>